<reference evidence="7" key="1">
    <citation type="submission" date="2020-06" db="EMBL/GenBank/DDBJ databases">
        <title>WGS assembly of Ceratodon purpureus strain R40.</title>
        <authorList>
            <person name="Carey S.B."/>
            <person name="Jenkins J."/>
            <person name="Shu S."/>
            <person name="Lovell J.T."/>
            <person name="Sreedasyam A."/>
            <person name="Maumus F."/>
            <person name="Tiley G.P."/>
            <person name="Fernandez-Pozo N."/>
            <person name="Barry K."/>
            <person name="Chen C."/>
            <person name="Wang M."/>
            <person name="Lipzen A."/>
            <person name="Daum C."/>
            <person name="Saski C.A."/>
            <person name="Payton A.C."/>
            <person name="Mcbreen J.C."/>
            <person name="Conrad R.E."/>
            <person name="Kollar L.M."/>
            <person name="Olsson S."/>
            <person name="Huttunen S."/>
            <person name="Landis J.B."/>
            <person name="Wickett N.J."/>
            <person name="Johnson M.G."/>
            <person name="Rensing S.A."/>
            <person name="Grimwood J."/>
            <person name="Schmutz J."/>
            <person name="Mcdaniel S.F."/>
        </authorList>
    </citation>
    <scope>NUCLEOTIDE SEQUENCE</scope>
    <source>
        <strain evidence="7">R40</strain>
    </source>
</reference>
<evidence type="ECO:0000256" key="2">
    <source>
        <dbReference type="ARBA" id="ARBA00022723"/>
    </source>
</evidence>
<dbReference type="SUPFAM" id="SSF48239">
    <property type="entry name" value="Terpenoid cyclases/Protein prenyltransferases"/>
    <property type="match status" value="2"/>
</dbReference>
<dbReference type="InterPro" id="IPR036965">
    <property type="entry name" value="Terpene_synth_N_sf"/>
</dbReference>
<sequence length="872" mass="100032">MASGLVHNSTNIGVLNIPSKENFRGQPLRLPSARPIPVVFQWHQKRNMRAVEAVLQRPTGSSSYTRFPGTQTSSPTTHGPPVSKEQPSNHIQSTLYAPDLWAETLQRAERFSQKSTENAQTNGWIEEVRYYFRNMTLGEISMSPYDTAWVARVPALDGSNGPQFPLSLQWIVDHQLPDGDWGEPSIFLGFDRVCNTLACIIALQTWGVGAENIKRGVEFLQLNLQKMEDDDAAHMPIGFEIVFPAMLDDAKALGLNLPYNAPIVQQIAAEREKKMKKIPMEIVHKYPTTLLHSLEGLHKDVDWNKLLKLQSENGSFLFSPASTACALMYTKDTKCFEYLDKLLVKFNHACPNVYPVDLFEHLWIVDRLERLGISRYFEREVRDCLQYVYKYWKDYGIGWASNSTVQDVDDTAMAFRLLRTHGFDVKEDCFRQFYKDGEFFCFAGQSGQAVTGMFNLSRASQTLFPGESLLNKARTFTRDFLKGKHERQECFDKWILTKDLAGEVEYALTFPWYASLPRLEHRTYLDQYGTDDIWIGKSLYRMPAVTNEVFLKLAKADFNMCQALHKKELEQVIRWNASCKFRDLDFARQKSVECYFSGAATMFEPEMAQARLVWARCCVLTTVLDDYFDNGTPVEELQTFLQAVRAWDPRLVHGLPDRAKVIFNGLYKTVNAIAKEAYIAQERDVSQHLRHYWDRWLTTCLTEAEWAESGYVPAFDEYLDVAQISIALEPIVRSTLFFAGHTLDDDVLDSRDYHNVMHLVNRVGRILNDIQGMKRETSQGKKSSVHIYMIEHQSEVNSEAEAIAHLQELVDSTMQQLTYEVLRFTVVPPACKRIQFNMARIMHAFYKDTDGFSSLTAMSGFVKKVLFESVPE</sequence>
<feature type="domain" description="Terpene synthase N-terminal" evidence="5">
    <location>
        <begin position="302"/>
        <end position="508"/>
    </location>
</feature>
<dbReference type="Gene3D" id="1.10.600.10">
    <property type="entry name" value="Farnesyl Diphosphate Synthase"/>
    <property type="match status" value="1"/>
</dbReference>
<dbReference type="SFLD" id="SFLDG01605">
    <property type="entry name" value="Terpene_Cyclase_Like_1_N-term"/>
    <property type="match status" value="1"/>
</dbReference>
<protein>
    <submittedName>
        <fullName evidence="7">Uncharacterized protein</fullName>
    </submittedName>
</protein>
<dbReference type="InterPro" id="IPR001906">
    <property type="entry name" value="Terpene_synth_N"/>
</dbReference>
<feature type="region of interest" description="Disordered" evidence="4">
    <location>
        <begin position="57"/>
        <end position="89"/>
    </location>
</feature>
<comment type="caution">
    <text evidence="7">The sequence shown here is derived from an EMBL/GenBank/DDBJ whole genome shotgun (WGS) entry which is preliminary data.</text>
</comment>
<dbReference type="GO" id="GO:0016102">
    <property type="term" value="P:diterpenoid biosynthetic process"/>
    <property type="evidence" value="ECO:0007669"/>
    <property type="project" value="InterPro"/>
</dbReference>
<dbReference type="InterPro" id="IPR034741">
    <property type="entry name" value="Terpene_cyclase-like_1_C"/>
</dbReference>
<dbReference type="InterPro" id="IPR044814">
    <property type="entry name" value="Terpene_cyclase_plant_C1"/>
</dbReference>
<dbReference type="Pfam" id="PF01397">
    <property type="entry name" value="Terpene_synth"/>
    <property type="match status" value="1"/>
</dbReference>
<organism evidence="7 8">
    <name type="scientific">Ceratodon purpureus</name>
    <name type="common">Fire moss</name>
    <name type="synonym">Dicranum purpureum</name>
    <dbReference type="NCBI Taxonomy" id="3225"/>
    <lineage>
        <taxon>Eukaryota</taxon>
        <taxon>Viridiplantae</taxon>
        <taxon>Streptophyta</taxon>
        <taxon>Embryophyta</taxon>
        <taxon>Bryophyta</taxon>
        <taxon>Bryophytina</taxon>
        <taxon>Bryopsida</taxon>
        <taxon>Dicranidae</taxon>
        <taxon>Pseudoditrichales</taxon>
        <taxon>Ditrichaceae</taxon>
        <taxon>Ceratodon</taxon>
    </lineage>
</organism>
<dbReference type="CDD" id="cd00684">
    <property type="entry name" value="Terpene_cyclase_plant_C1"/>
    <property type="match status" value="1"/>
</dbReference>
<comment type="cofactor">
    <cofactor evidence="1">
        <name>Mg(2+)</name>
        <dbReference type="ChEBI" id="CHEBI:18420"/>
    </cofactor>
</comment>
<evidence type="ECO:0000256" key="3">
    <source>
        <dbReference type="ARBA" id="ARBA00022842"/>
    </source>
</evidence>
<dbReference type="GO" id="GO:0010333">
    <property type="term" value="F:terpene synthase activity"/>
    <property type="evidence" value="ECO:0007669"/>
    <property type="project" value="InterPro"/>
</dbReference>
<dbReference type="InterPro" id="IPR050148">
    <property type="entry name" value="Terpene_synthase-like"/>
</dbReference>
<evidence type="ECO:0000313" key="7">
    <source>
        <dbReference type="EMBL" id="KAG0582590.1"/>
    </source>
</evidence>
<proteinExistence type="predicted"/>
<evidence type="ECO:0000313" key="8">
    <source>
        <dbReference type="Proteomes" id="UP000822688"/>
    </source>
</evidence>
<dbReference type="Gene3D" id="1.50.10.160">
    <property type="match status" value="1"/>
</dbReference>
<dbReference type="Gene3D" id="1.50.10.130">
    <property type="entry name" value="Terpene synthase, N-terminal domain"/>
    <property type="match status" value="1"/>
</dbReference>
<dbReference type="EMBL" id="CM026423">
    <property type="protein sequence ID" value="KAG0582590.1"/>
    <property type="molecule type" value="Genomic_DNA"/>
</dbReference>
<dbReference type="InterPro" id="IPR008930">
    <property type="entry name" value="Terpenoid_cyclase/PrenylTrfase"/>
</dbReference>
<dbReference type="InterPro" id="IPR008949">
    <property type="entry name" value="Isoprenoid_synthase_dom_sf"/>
</dbReference>
<evidence type="ECO:0000256" key="4">
    <source>
        <dbReference type="SAM" id="MobiDB-lite"/>
    </source>
</evidence>
<dbReference type="PANTHER" id="PTHR31739">
    <property type="entry name" value="ENT-COPALYL DIPHOSPHATE SYNTHASE, CHLOROPLASTIC"/>
    <property type="match status" value="1"/>
</dbReference>
<dbReference type="FunFam" id="1.10.600.10:FF:000005">
    <property type="entry name" value="Ent-kaur-16-ene synthase, chloroplastic"/>
    <property type="match status" value="1"/>
</dbReference>
<feature type="domain" description="Terpene synthase metal-binding" evidence="6">
    <location>
        <begin position="579"/>
        <end position="815"/>
    </location>
</feature>
<keyword evidence="2" id="KW-0479">Metal-binding</keyword>
<dbReference type="Pfam" id="PF03936">
    <property type="entry name" value="Terpene_synth_C"/>
    <property type="match status" value="1"/>
</dbReference>
<dbReference type="Proteomes" id="UP000822688">
    <property type="component" value="Chromosome 3"/>
</dbReference>
<dbReference type="FunFam" id="1.50.10.130:FF:000002">
    <property type="entry name" value="Ent-copalyl diphosphate synthase, chloroplastic"/>
    <property type="match status" value="1"/>
</dbReference>
<evidence type="ECO:0000256" key="1">
    <source>
        <dbReference type="ARBA" id="ARBA00001946"/>
    </source>
</evidence>
<dbReference type="PANTHER" id="PTHR31739:SF4">
    <property type="entry name" value="ENT-COPALYL DIPHOSPHATE SYNTHASE, CHLOROPLASTIC"/>
    <property type="match status" value="1"/>
</dbReference>
<feature type="compositionally biased region" description="Polar residues" evidence="4">
    <location>
        <begin position="58"/>
        <end position="77"/>
    </location>
</feature>
<dbReference type="SUPFAM" id="SSF48576">
    <property type="entry name" value="Terpenoid synthases"/>
    <property type="match status" value="1"/>
</dbReference>
<dbReference type="SFLD" id="SFLDG01014">
    <property type="entry name" value="Terpene_Cyclase_Like_1_N-term"/>
    <property type="match status" value="1"/>
</dbReference>
<accession>A0A8T0IFT4</accession>
<evidence type="ECO:0000259" key="6">
    <source>
        <dbReference type="Pfam" id="PF03936"/>
    </source>
</evidence>
<dbReference type="AlphaFoldDB" id="A0A8T0IFT4"/>
<keyword evidence="3" id="KW-0460">Magnesium</keyword>
<gene>
    <name evidence="7" type="ORF">KC19_3G071800</name>
</gene>
<keyword evidence="8" id="KW-1185">Reference proteome</keyword>
<dbReference type="GO" id="GO:0000287">
    <property type="term" value="F:magnesium ion binding"/>
    <property type="evidence" value="ECO:0007669"/>
    <property type="project" value="InterPro"/>
</dbReference>
<name>A0A8T0IFT4_CERPU</name>
<evidence type="ECO:0000259" key="5">
    <source>
        <dbReference type="Pfam" id="PF01397"/>
    </source>
</evidence>
<dbReference type="SFLD" id="SFLDG01019">
    <property type="entry name" value="Terpene_Cyclase_Like_1_C_Termi"/>
    <property type="match status" value="1"/>
</dbReference>
<dbReference type="InterPro" id="IPR005630">
    <property type="entry name" value="Terpene_synthase_metal-bd"/>
</dbReference>
<dbReference type="SFLD" id="SFLDS00005">
    <property type="entry name" value="Isoprenoid_Synthase_Type_I"/>
    <property type="match status" value="1"/>
</dbReference>